<feature type="binding site" evidence="9">
    <location>
        <position position="271"/>
    </location>
    <ligand>
        <name>ATP</name>
        <dbReference type="ChEBI" id="CHEBI:30616"/>
    </ligand>
</feature>
<dbReference type="Pfam" id="PF01406">
    <property type="entry name" value="tRNA-synt_1e"/>
    <property type="match status" value="1"/>
</dbReference>
<dbReference type="SUPFAM" id="SSF47323">
    <property type="entry name" value="Anticodon-binding domain of a subclass of class I aminoacyl-tRNA synthetases"/>
    <property type="match status" value="1"/>
</dbReference>
<evidence type="ECO:0000256" key="6">
    <source>
        <dbReference type="ARBA" id="ARBA00022840"/>
    </source>
</evidence>
<dbReference type="SUPFAM" id="SSF52374">
    <property type="entry name" value="Nucleotidylyl transferase"/>
    <property type="match status" value="1"/>
</dbReference>
<accession>A0A136KJP6</accession>
<evidence type="ECO:0000256" key="1">
    <source>
        <dbReference type="ARBA" id="ARBA00011245"/>
    </source>
</evidence>
<name>A0A136KJP6_9BACT</name>
<comment type="subunit">
    <text evidence="1 9">Monomer.</text>
</comment>
<reference evidence="11 12" key="1">
    <citation type="submission" date="2015-02" db="EMBL/GenBank/DDBJ databases">
        <title>Improved understanding of the partial-nitritation anammox process through 23 genomes representing the majority of the microbial community.</title>
        <authorList>
            <person name="Speth D.R."/>
            <person name="In T Zandt M."/>
            <person name="Guerrero Cruz S."/>
            <person name="Jetten M.S."/>
            <person name="Dutilh B.E."/>
        </authorList>
    </citation>
    <scope>NUCLEOTIDE SEQUENCE [LARGE SCALE GENOMIC DNA]</scope>
    <source>
        <strain evidence="11">OLB21</strain>
    </source>
</reference>
<dbReference type="InterPro" id="IPR009080">
    <property type="entry name" value="tRNAsynth_Ia_anticodon-bd"/>
</dbReference>
<dbReference type="Gene3D" id="3.40.50.620">
    <property type="entry name" value="HUPs"/>
    <property type="match status" value="1"/>
</dbReference>
<evidence type="ECO:0000256" key="5">
    <source>
        <dbReference type="ARBA" id="ARBA00022833"/>
    </source>
</evidence>
<dbReference type="InterPro" id="IPR015803">
    <property type="entry name" value="Cys-tRNA-ligase"/>
</dbReference>
<dbReference type="GO" id="GO:0008270">
    <property type="term" value="F:zinc ion binding"/>
    <property type="evidence" value="ECO:0007669"/>
    <property type="project" value="UniProtKB-UniRule"/>
</dbReference>
<comment type="cofactor">
    <cofactor evidence="9">
        <name>Zn(2+)</name>
        <dbReference type="ChEBI" id="CHEBI:29105"/>
    </cofactor>
    <text evidence="9">Binds 1 zinc ion per subunit.</text>
</comment>
<dbReference type="GO" id="GO:0005829">
    <property type="term" value="C:cytosol"/>
    <property type="evidence" value="ECO:0007669"/>
    <property type="project" value="TreeGrafter"/>
</dbReference>
<evidence type="ECO:0000256" key="9">
    <source>
        <dbReference type="HAMAP-Rule" id="MF_00041"/>
    </source>
</evidence>
<evidence type="ECO:0000313" key="11">
    <source>
        <dbReference type="EMBL" id="KXK09630.1"/>
    </source>
</evidence>
<dbReference type="PATRIC" id="fig|1617427.3.peg.455"/>
<dbReference type="PANTHER" id="PTHR10890">
    <property type="entry name" value="CYSTEINYL-TRNA SYNTHETASE"/>
    <property type="match status" value="1"/>
</dbReference>
<keyword evidence="6 9" id="KW-0067">ATP-binding</keyword>
<dbReference type="STRING" id="1617427.UZ20_WS6002000434"/>
<keyword evidence="2 9" id="KW-0436">Ligase</keyword>
<keyword evidence="8 9" id="KW-0030">Aminoacyl-tRNA synthetase</keyword>
<dbReference type="AlphaFoldDB" id="A0A136KJP6"/>
<dbReference type="EC" id="6.1.1.16" evidence="9"/>
<sequence>MYNCGPTVYSRVTIGNLRSFLLADLLKRVFSYLDFEVLQVMNITDVGHLTMTDEQKSKLNNPEITDTEIGVDRMEKAAKRENMTVWEVAEYYTKLFLEDIEKLNIGLPNHMPKATDHIDEQIVMINDLISKGYAYVTKTAVYFDTSRFPGYGLLAGQDLDQKAVAVRDDVEYDSTKRNPADFRLWQLNQPDHSMQWDSPWGKGYPGWHIECSAMSLKYLQQPIDIHTGGVDHIAVHHPNEIAQSEAATGQKFVNYWMHGAFLTVDGKRMGKSLGNAYTLEDVALRVSNLLALRYFFLTAHYRQVQNFTWDSLEAADKRLTLIIDFAKTCYLKSKGETKGGKIISVLEKKFREAIENDINMPIALAVLSELLEYEAAEKDLLVTLKQFDQVLGIIDWEEIEKCDLGMLNEINEKIDERNRLRNNKQWSESDAIRDYLFTKYLVQLEDRDGVTTWRISSTND</sequence>
<feature type="binding site" evidence="9">
    <location>
        <position position="211"/>
    </location>
    <ligand>
        <name>Zn(2+)</name>
        <dbReference type="ChEBI" id="CHEBI:29105"/>
    </ligand>
</feature>
<feature type="binding site" evidence="9">
    <location>
        <position position="240"/>
    </location>
    <ligand>
        <name>Zn(2+)</name>
        <dbReference type="ChEBI" id="CHEBI:29105"/>
    </ligand>
</feature>
<dbReference type="Gene3D" id="1.20.120.1910">
    <property type="entry name" value="Cysteine-tRNA ligase, C-terminal anti-codon recognition domain"/>
    <property type="match status" value="1"/>
</dbReference>
<dbReference type="PANTHER" id="PTHR10890:SF3">
    <property type="entry name" value="CYSTEINE--TRNA LIGASE, CYTOPLASMIC"/>
    <property type="match status" value="1"/>
</dbReference>
<keyword evidence="7 9" id="KW-0648">Protein biosynthesis</keyword>
<comment type="similarity">
    <text evidence="9">Belongs to the class-I aminoacyl-tRNA synthetase family.</text>
</comment>
<evidence type="ECO:0000259" key="10">
    <source>
        <dbReference type="Pfam" id="PF01406"/>
    </source>
</evidence>
<keyword evidence="4 9" id="KW-0547">Nucleotide-binding</keyword>
<dbReference type="InterPro" id="IPR014729">
    <property type="entry name" value="Rossmann-like_a/b/a_fold"/>
</dbReference>
<comment type="caution">
    <text evidence="11">The sequence shown here is derived from an EMBL/GenBank/DDBJ whole genome shotgun (WGS) entry which is preliminary data.</text>
</comment>
<evidence type="ECO:0000256" key="3">
    <source>
        <dbReference type="ARBA" id="ARBA00022723"/>
    </source>
</evidence>
<evidence type="ECO:0000256" key="4">
    <source>
        <dbReference type="ARBA" id="ARBA00022741"/>
    </source>
</evidence>
<comment type="catalytic activity">
    <reaction evidence="9">
        <text>tRNA(Cys) + L-cysteine + ATP = L-cysteinyl-tRNA(Cys) + AMP + diphosphate</text>
        <dbReference type="Rhea" id="RHEA:17773"/>
        <dbReference type="Rhea" id="RHEA-COMP:9661"/>
        <dbReference type="Rhea" id="RHEA-COMP:9679"/>
        <dbReference type="ChEBI" id="CHEBI:30616"/>
        <dbReference type="ChEBI" id="CHEBI:33019"/>
        <dbReference type="ChEBI" id="CHEBI:35235"/>
        <dbReference type="ChEBI" id="CHEBI:78442"/>
        <dbReference type="ChEBI" id="CHEBI:78517"/>
        <dbReference type="ChEBI" id="CHEBI:456215"/>
        <dbReference type="EC" id="6.1.1.16"/>
    </reaction>
</comment>
<evidence type="ECO:0000256" key="2">
    <source>
        <dbReference type="ARBA" id="ARBA00022598"/>
    </source>
</evidence>
<evidence type="ECO:0000313" key="12">
    <source>
        <dbReference type="Proteomes" id="UP000070449"/>
    </source>
</evidence>
<proteinExistence type="inferred from homology"/>
<keyword evidence="9" id="KW-0963">Cytoplasm</keyword>
<evidence type="ECO:0000256" key="8">
    <source>
        <dbReference type="ARBA" id="ARBA00023146"/>
    </source>
</evidence>
<dbReference type="Proteomes" id="UP000070449">
    <property type="component" value="Unassembled WGS sequence"/>
</dbReference>
<comment type="subcellular location">
    <subcellularLocation>
        <location evidence="9">Cytoplasm</location>
    </subcellularLocation>
</comment>
<dbReference type="HAMAP" id="MF_00041">
    <property type="entry name" value="Cys_tRNA_synth"/>
    <property type="match status" value="1"/>
</dbReference>
<feature type="domain" description="tRNA synthetases class I catalytic" evidence="10">
    <location>
        <begin position="1"/>
        <end position="315"/>
    </location>
</feature>
<dbReference type="GO" id="GO:0004817">
    <property type="term" value="F:cysteine-tRNA ligase activity"/>
    <property type="evidence" value="ECO:0007669"/>
    <property type="project" value="UniProtKB-UniRule"/>
</dbReference>
<dbReference type="GO" id="GO:0005524">
    <property type="term" value="F:ATP binding"/>
    <property type="evidence" value="ECO:0007669"/>
    <property type="project" value="UniProtKB-UniRule"/>
</dbReference>
<organism evidence="11 12">
    <name type="scientific">candidate division WS6 bacterium OLB21</name>
    <dbReference type="NCBI Taxonomy" id="1617427"/>
    <lineage>
        <taxon>Bacteria</taxon>
        <taxon>Candidatus Dojkabacteria</taxon>
    </lineage>
</organism>
<evidence type="ECO:0000256" key="7">
    <source>
        <dbReference type="ARBA" id="ARBA00022917"/>
    </source>
</evidence>
<dbReference type="PRINTS" id="PR00983">
    <property type="entry name" value="TRNASYNTHCYS"/>
</dbReference>
<keyword evidence="3 9" id="KW-0479">Metal-binding</keyword>
<gene>
    <name evidence="9 11" type="primary">cysS</name>
    <name evidence="11" type="ORF">UZ20_WS6002000434</name>
</gene>
<comment type="caution">
    <text evidence="9">Lacks conserved residue(s) required for the propagation of feature annotation.</text>
</comment>
<dbReference type="InterPro" id="IPR032678">
    <property type="entry name" value="tRNA-synt_1_cat_dom"/>
</dbReference>
<protein>
    <recommendedName>
        <fullName evidence="9">Cysteine--tRNA ligase</fullName>
        <ecNumber evidence="9">6.1.1.16</ecNumber>
    </recommendedName>
    <alternativeName>
        <fullName evidence="9">Cysteinyl-tRNA synthetase</fullName>
        <shortName evidence="9">CysRS</shortName>
    </alternativeName>
</protein>
<dbReference type="InterPro" id="IPR024909">
    <property type="entry name" value="Cys-tRNA/MSH_ligase"/>
</dbReference>
<feature type="short sequence motif" description="'KMSKS' region" evidence="9">
    <location>
        <begin position="268"/>
        <end position="272"/>
    </location>
</feature>
<feature type="binding site" evidence="9">
    <location>
        <position position="4"/>
    </location>
    <ligand>
        <name>Zn(2+)</name>
        <dbReference type="ChEBI" id="CHEBI:29105"/>
    </ligand>
</feature>
<feature type="binding site" evidence="9">
    <location>
        <position position="236"/>
    </location>
    <ligand>
        <name>Zn(2+)</name>
        <dbReference type="ChEBI" id="CHEBI:29105"/>
    </ligand>
</feature>
<dbReference type="EMBL" id="JYPD01000014">
    <property type="protein sequence ID" value="KXK09630.1"/>
    <property type="molecule type" value="Genomic_DNA"/>
</dbReference>
<dbReference type="NCBIfam" id="TIGR00435">
    <property type="entry name" value="cysS"/>
    <property type="match status" value="1"/>
</dbReference>
<dbReference type="GO" id="GO:0006423">
    <property type="term" value="P:cysteinyl-tRNA aminoacylation"/>
    <property type="evidence" value="ECO:0007669"/>
    <property type="project" value="UniProtKB-UniRule"/>
</dbReference>
<keyword evidence="5 9" id="KW-0862">Zinc</keyword>